<evidence type="ECO:0000313" key="4">
    <source>
        <dbReference type="Proteomes" id="UP001596215"/>
    </source>
</evidence>
<dbReference type="Pfam" id="PF02036">
    <property type="entry name" value="SCP2"/>
    <property type="match status" value="1"/>
</dbReference>
<dbReference type="HAMAP" id="MF_02215">
    <property type="entry name" value="UbiJ"/>
    <property type="match status" value="1"/>
</dbReference>
<dbReference type="PANTHER" id="PTHR38693:SF1">
    <property type="entry name" value="UBIQUINONE BIOSYNTHESIS ACCESSORY FACTOR UBIJ"/>
    <property type="match status" value="1"/>
</dbReference>
<evidence type="ECO:0000259" key="2">
    <source>
        <dbReference type="Pfam" id="PF02036"/>
    </source>
</evidence>
<evidence type="ECO:0000256" key="1">
    <source>
        <dbReference type="HAMAP-Rule" id="MF_02215"/>
    </source>
</evidence>
<dbReference type="Proteomes" id="UP001596215">
    <property type="component" value="Unassembled WGS sequence"/>
</dbReference>
<keyword evidence="4" id="KW-1185">Reference proteome</keyword>
<keyword evidence="1" id="KW-0831">Ubiquinone biosynthesis</keyword>
<name>A0ABW1VPP5_9GAMM</name>
<comment type="caution">
    <text evidence="3">The sequence shown here is derived from an EMBL/GenBank/DDBJ whole genome shotgun (WGS) entry which is preliminary data.</text>
</comment>
<keyword evidence="1" id="KW-0963">Cytoplasm</keyword>
<dbReference type="PANTHER" id="PTHR38693">
    <property type="entry name" value="UBIQUINONE BIOSYNTHESIS PROTEIN UBIJ"/>
    <property type="match status" value="1"/>
</dbReference>
<accession>A0ABW1VPP5</accession>
<dbReference type="InterPro" id="IPR038989">
    <property type="entry name" value="UbiJ"/>
</dbReference>
<comment type="function">
    <text evidence="1">Required for ubiquinone (coenzyme Q) biosynthesis. Binds hydrophobic ubiquinone biosynthetic intermediates via its SCP2 domain and is essential for the stability of the Ubi complex. May constitute a docking platform where Ubi enzymes assemble and access their SCP2-bound polyprenyl substrates.</text>
</comment>
<comment type="subcellular location">
    <subcellularLocation>
        <location evidence="1">Cytoplasm</location>
    </subcellularLocation>
</comment>
<dbReference type="InterPro" id="IPR036527">
    <property type="entry name" value="SCP2_sterol-bd_dom_sf"/>
</dbReference>
<reference evidence="4" key="1">
    <citation type="journal article" date="2019" name="Int. J. Syst. Evol. Microbiol.">
        <title>The Global Catalogue of Microorganisms (GCM) 10K type strain sequencing project: providing services to taxonomists for standard genome sequencing and annotation.</title>
        <authorList>
            <consortium name="The Broad Institute Genomics Platform"/>
            <consortium name="The Broad Institute Genome Sequencing Center for Infectious Disease"/>
            <person name="Wu L."/>
            <person name="Ma J."/>
        </authorList>
    </citation>
    <scope>NUCLEOTIDE SEQUENCE [LARGE SCALE GENOMIC DNA]</scope>
    <source>
        <strain evidence="4">CGMCC 4.1530</strain>
    </source>
</reference>
<proteinExistence type="inferred from homology"/>
<dbReference type="EMBL" id="JBHSUC010000016">
    <property type="protein sequence ID" value="MFC6362839.1"/>
    <property type="molecule type" value="Genomic_DNA"/>
</dbReference>
<feature type="domain" description="SCP2" evidence="2">
    <location>
        <begin position="15"/>
        <end position="113"/>
    </location>
</feature>
<comment type="similarity">
    <text evidence="1">Belongs to the UbiJ family.</text>
</comment>
<dbReference type="SUPFAM" id="SSF55718">
    <property type="entry name" value="SCP-like"/>
    <property type="match status" value="1"/>
</dbReference>
<sequence length="201" mass="22377">MTAMPLLTAVIENTLNRVLYQDRGLKAARQRLKGKVLTLKFSEFSTPLVLVFSEQQLDVIGDWQGDSDCTVSLALSVLPELRDRQNMTALIRQGRLDVQGDLQVIQQFSALIDLAELDPAEYMAPLVGDIAARGISRAGQRLFSFACQQISGKQQQLGEILTEEWRVAPGALEVAWFCEETAALDKTLEALDARLAQWEKK</sequence>
<dbReference type="RefSeq" id="WP_212708237.1">
    <property type="nucleotide sequence ID" value="NZ_BAAAFW010000025.1"/>
</dbReference>
<evidence type="ECO:0000313" key="3">
    <source>
        <dbReference type="EMBL" id="MFC6362839.1"/>
    </source>
</evidence>
<organism evidence="3 4">
    <name type="scientific">Tatumella punctata</name>
    <dbReference type="NCBI Taxonomy" id="399969"/>
    <lineage>
        <taxon>Bacteria</taxon>
        <taxon>Pseudomonadati</taxon>
        <taxon>Pseudomonadota</taxon>
        <taxon>Gammaproteobacteria</taxon>
        <taxon>Enterobacterales</taxon>
        <taxon>Erwiniaceae</taxon>
        <taxon>Tatumella</taxon>
    </lineage>
</organism>
<comment type="pathway">
    <text evidence="1">Cofactor biosynthesis; ubiquinone biosynthesis.</text>
</comment>
<gene>
    <name evidence="1" type="primary">ubiJ</name>
    <name evidence="3" type="ORF">ACFP73_12175</name>
</gene>
<protein>
    <recommendedName>
        <fullName evidence="1">Ubiquinone biosynthesis accessory factor UbiJ</fullName>
    </recommendedName>
</protein>
<dbReference type="InterPro" id="IPR003033">
    <property type="entry name" value="SCP2_sterol-bd_dom"/>
</dbReference>